<dbReference type="AlphaFoldDB" id="A0AA38KVN3"/>
<organism evidence="2 3">
    <name type="scientific">Taxus chinensis</name>
    <name type="common">Chinese yew</name>
    <name type="synonym">Taxus wallichiana var. chinensis</name>
    <dbReference type="NCBI Taxonomy" id="29808"/>
    <lineage>
        <taxon>Eukaryota</taxon>
        <taxon>Viridiplantae</taxon>
        <taxon>Streptophyta</taxon>
        <taxon>Embryophyta</taxon>
        <taxon>Tracheophyta</taxon>
        <taxon>Spermatophyta</taxon>
        <taxon>Pinopsida</taxon>
        <taxon>Pinidae</taxon>
        <taxon>Conifers II</taxon>
        <taxon>Cupressales</taxon>
        <taxon>Taxaceae</taxon>
        <taxon>Taxus</taxon>
    </lineage>
</organism>
<accession>A0AA38KVN3</accession>
<dbReference type="Proteomes" id="UP000824469">
    <property type="component" value="Unassembled WGS sequence"/>
</dbReference>
<name>A0AA38KVN3_TAXCH</name>
<evidence type="ECO:0000256" key="1">
    <source>
        <dbReference type="SAM" id="MobiDB-lite"/>
    </source>
</evidence>
<keyword evidence="3" id="KW-1185">Reference proteome</keyword>
<protein>
    <submittedName>
        <fullName evidence="2">Uncharacterized protein</fullName>
    </submittedName>
</protein>
<feature type="region of interest" description="Disordered" evidence="1">
    <location>
        <begin position="46"/>
        <end position="92"/>
    </location>
</feature>
<evidence type="ECO:0000313" key="3">
    <source>
        <dbReference type="Proteomes" id="UP000824469"/>
    </source>
</evidence>
<feature type="compositionally biased region" description="Basic residues" evidence="1">
    <location>
        <begin position="73"/>
        <end position="85"/>
    </location>
</feature>
<dbReference type="EMBL" id="JAHRHJ020000007">
    <property type="protein sequence ID" value="KAH9310248.1"/>
    <property type="molecule type" value="Genomic_DNA"/>
</dbReference>
<sequence length="92" mass="10062">MHDGESVEAFLRRVAELRAELSALGEPVDDKLLVPLTLRALPSRVSDTDHHVDNHSTGGEFCNPGELSPAGRSHAKCTRSLRRQGSHHEAKT</sequence>
<reference evidence="2 3" key="1">
    <citation type="journal article" date="2021" name="Nat. Plants">
        <title>The Taxus genome provides insights into paclitaxel biosynthesis.</title>
        <authorList>
            <person name="Xiong X."/>
            <person name="Gou J."/>
            <person name="Liao Q."/>
            <person name="Li Y."/>
            <person name="Zhou Q."/>
            <person name="Bi G."/>
            <person name="Li C."/>
            <person name="Du R."/>
            <person name="Wang X."/>
            <person name="Sun T."/>
            <person name="Guo L."/>
            <person name="Liang H."/>
            <person name="Lu P."/>
            <person name="Wu Y."/>
            <person name="Zhang Z."/>
            <person name="Ro D.K."/>
            <person name="Shang Y."/>
            <person name="Huang S."/>
            <person name="Yan J."/>
        </authorList>
    </citation>
    <scope>NUCLEOTIDE SEQUENCE [LARGE SCALE GENOMIC DNA]</scope>
    <source>
        <strain evidence="2">Ta-2019</strain>
    </source>
</reference>
<gene>
    <name evidence="2" type="ORF">KI387_044193</name>
</gene>
<proteinExistence type="predicted"/>
<comment type="caution">
    <text evidence="2">The sequence shown here is derived from an EMBL/GenBank/DDBJ whole genome shotgun (WGS) entry which is preliminary data.</text>
</comment>
<evidence type="ECO:0000313" key="2">
    <source>
        <dbReference type="EMBL" id="KAH9310248.1"/>
    </source>
</evidence>